<comment type="caution">
    <text evidence="1">The sequence shown here is derived from an EMBL/GenBank/DDBJ whole genome shotgun (WGS) entry which is preliminary data.</text>
</comment>
<dbReference type="AlphaFoldDB" id="A0A059G8S4"/>
<keyword evidence="2" id="KW-1185">Reference proteome</keyword>
<sequence>MLLLPLAALAACGQGEAAGEKDPCAAISTIIAARAEAEPFTSLRGEERMLGDSPLPDAWESNATFDDSACRVSVMRGFFGGDTNIHIYTCDLFEAGTMDKDADGKLAEAAYEGAVGTVKACLGNAWTFAADTEDSQYEVYGKTVFKPVEPEEQVGDFIADPLYVEMHYAGFGGGRNSTPGWLVTLQAQKQTKAD</sequence>
<evidence type="ECO:0000313" key="2">
    <source>
        <dbReference type="Proteomes" id="UP000024942"/>
    </source>
</evidence>
<dbReference type="Proteomes" id="UP000024942">
    <property type="component" value="Unassembled WGS sequence"/>
</dbReference>
<protein>
    <submittedName>
        <fullName evidence="1">Uncharacterized protein</fullName>
    </submittedName>
</protein>
<proteinExistence type="predicted"/>
<gene>
    <name evidence="1" type="ORF">HOC_07932</name>
</gene>
<accession>A0A059G8S4</accession>
<evidence type="ECO:0000313" key="1">
    <source>
        <dbReference type="EMBL" id="KDA02858.1"/>
    </source>
</evidence>
<dbReference type="PATRIC" id="fig|1280953.3.peg.1601"/>
<dbReference type="STRING" id="1280953.HOC_07932"/>
<organism evidence="1 2">
    <name type="scientific">Hyphomonas oceanitis SCH89</name>
    <dbReference type="NCBI Taxonomy" id="1280953"/>
    <lineage>
        <taxon>Bacteria</taxon>
        <taxon>Pseudomonadati</taxon>
        <taxon>Pseudomonadota</taxon>
        <taxon>Alphaproteobacteria</taxon>
        <taxon>Hyphomonadales</taxon>
        <taxon>Hyphomonadaceae</taxon>
        <taxon>Hyphomonas</taxon>
    </lineage>
</organism>
<dbReference type="EMBL" id="ARYL01000010">
    <property type="protein sequence ID" value="KDA02858.1"/>
    <property type="molecule type" value="Genomic_DNA"/>
</dbReference>
<reference evidence="1 2" key="1">
    <citation type="journal article" date="2014" name="Antonie Van Leeuwenhoek">
        <title>Hyphomonas beringensis sp. nov. and Hyphomonas chukchiensis sp. nov., isolated from surface seawater of the Bering Sea and Chukchi Sea.</title>
        <authorList>
            <person name="Li C."/>
            <person name="Lai Q."/>
            <person name="Li G."/>
            <person name="Dong C."/>
            <person name="Wang J."/>
            <person name="Liao Y."/>
            <person name="Shao Z."/>
        </authorList>
    </citation>
    <scope>NUCLEOTIDE SEQUENCE [LARGE SCALE GENOMIC DNA]</scope>
    <source>
        <strain evidence="1 2">SCH89</strain>
    </source>
</reference>
<name>A0A059G8S4_9PROT</name>